<dbReference type="SUPFAM" id="SSF56176">
    <property type="entry name" value="FAD-binding/transporter-associated domain-like"/>
    <property type="match status" value="1"/>
</dbReference>
<dbReference type="SMART" id="SM01092">
    <property type="entry name" value="CO_deh_flav_C"/>
    <property type="match status" value="1"/>
</dbReference>
<name>A0A1H6IDA8_9ACTN</name>
<comment type="caution">
    <text evidence="5">The sequence shown here is derived from an EMBL/GenBank/DDBJ whole genome shotgun (WGS) entry which is preliminary data.</text>
</comment>
<protein>
    <submittedName>
        <fullName evidence="5">CO or xanthine dehydrogenase, FAD-binding subunit</fullName>
    </submittedName>
</protein>
<dbReference type="EMBL" id="FNWT01000002">
    <property type="protein sequence ID" value="SEH44266.1"/>
    <property type="molecule type" value="Genomic_DNA"/>
</dbReference>
<keyword evidence="6" id="KW-1185">Reference proteome</keyword>
<gene>
    <name evidence="5" type="ORF">SAMN05216447_102210</name>
</gene>
<dbReference type="Gene3D" id="3.30.465.10">
    <property type="match status" value="1"/>
</dbReference>
<dbReference type="InterPro" id="IPR005107">
    <property type="entry name" value="CO_DH_flav_C"/>
</dbReference>
<evidence type="ECO:0000313" key="5">
    <source>
        <dbReference type="EMBL" id="SEH44266.1"/>
    </source>
</evidence>
<dbReference type="InterPro" id="IPR016169">
    <property type="entry name" value="FAD-bd_PCMH_sub2"/>
</dbReference>
<dbReference type="InterPro" id="IPR016167">
    <property type="entry name" value="FAD-bd_PCMH_sub1"/>
</dbReference>
<dbReference type="PANTHER" id="PTHR42659">
    <property type="entry name" value="XANTHINE DEHYDROGENASE SUBUNIT C-RELATED"/>
    <property type="match status" value="1"/>
</dbReference>
<dbReference type="InterPro" id="IPR016166">
    <property type="entry name" value="FAD-bd_PCMH"/>
</dbReference>
<evidence type="ECO:0000259" key="4">
    <source>
        <dbReference type="PROSITE" id="PS51387"/>
    </source>
</evidence>
<dbReference type="InterPro" id="IPR002346">
    <property type="entry name" value="Mopterin_DH_FAD-bd"/>
</dbReference>
<dbReference type="Pfam" id="PF03450">
    <property type="entry name" value="CO_deh_flav_C"/>
    <property type="match status" value="1"/>
</dbReference>
<dbReference type="SUPFAM" id="SSF55447">
    <property type="entry name" value="CO dehydrogenase flavoprotein C-terminal domain-like"/>
    <property type="match status" value="1"/>
</dbReference>
<keyword evidence="1" id="KW-0285">Flavoprotein</keyword>
<evidence type="ECO:0000313" key="6">
    <source>
        <dbReference type="Proteomes" id="UP000199135"/>
    </source>
</evidence>
<dbReference type="RefSeq" id="WP_078687087.1">
    <property type="nucleotide sequence ID" value="NZ_FNWT01000002.1"/>
</dbReference>
<keyword evidence="2" id="KW-0274">FAD</keyword>
<organism evidence="5 6">
    <name type="scientific">Parafannyhessea umbonata</name>
    <dbReference type="NCBI Taxonomy" id="604330"/>
    <lineage>
        <taxon>Bacteria</taxon>
        <taxon>Bacillati</taxon>
        <taxon>Actinomycetota</taxon>
        <taxon>Coriobacteriia</taxon>
        <taxon>Coriobacteriales</taxon>
        <taxon>Atopobiaceae</taxon>
        <taxon>Parafannyhessea</taxon>
    </lineage>
</organism>
<sequence length="272" mass="29500">MVNGFYPQNLDEALDLLSKHDVVPYAGGTDLMVQDKPNQTYLFVGKLPELRNISEDDEYVRIGAAVTFTEALASPLVPQFMKEAVSRIAAPAIRNAGTFGGNLGNGSAKADSVLVEYATGAKICVASVRGERVIPVEQFYKGRKELDLAPDELILEVLLPKLGIDDYYYHKVGGRQALAISRVSFGGLLSVEDGVITRFTCAFGAVSGTVLRYPDLEAQLVGRTVEEARGASEKVIASYAERMQLTRGRVSAEYRKDVCLNLLGDFLASKGI</sequence>
<dbReference type="PANTHER" id="PTHR42659:SF2">
    <property type="entry name" value="XANTHINE DEHYDROGENASE SUBUNIT C-RELATED"/>
    <property type="match status" value="1"/>
</dbReference>
<evidence type="ECO:0000256" key="1">
    <source>
        <dbReference type="ARBA" id="ARBA00022630"/>
    </source>
</evidence>
<keyword evidence="3" id="KW-0560">Oxidoreductase</keyword>
<dbReference type="Gene3D" id="3.30.43.10">
    <property type="entry name" value="Uridine Diphospho-n-acetylenolpyruvylglucosamine Reductase, domain 2"/>
    <property type="match status" value="1"/>
</dbReference>
<evidence type="ECO:0000256" key="3">
    <source>
        <dbReference type="ARBA" id="ARBA00023002"/>
    </source>
</evidence>
<reference evidence="5 6" key="1">
    <citation type="submission" date="2016-10" db="EMBL/GenBank/DDBJ databases">
        <authorList>
            <person name="Varghese N."/>
            <person name="Submissions S."/>
        </authorList>
    </citation>
    <scope>NUCLEOTIDE SEQUENCE [LARGE SCALE GENOMIC DNA]</scope>
    <source>
        <strain evidence="5 6">WCP15</strain>
    </source>
</reference>
<proteinExistence type="predicted"/>
<accession>A0A1H6IDA8</accession>
<dbReference type="Pfam" id="PF00941">
    <property type="entry name" value="FAD_binding_5"/>
    <property type="match status" value="1"/>
</dbReference>
<feature type="domain" description="FAD-binding PCMH-type" evidence="4">
    <location>
        <begin position="1"/>
        <end position="164"/>
    </location>
</feature>
<dbReference type="Proteomes" id="UP000199135">
    <property type="component" value="Unassembled WGS sequence"/>
</dbReference>
<evidence type="ECO:0000256" key="2">
    <source>
        <dbReference type="ARBA" id="ARBA00022827"/>
    </source>
</evidence>
<dbReference type="InterPro" id="IPR036683">
    <property type="entry name" value="CO_DH_flav_C_dom_sf"/>
</dbReference>
<dbReference type="PROSITE" id="PS51387">
    <property type="entry name" value="FAD_PCMH"/>
    <property type="match status" value="1"/>
</dbReference>
<dbReference type="Gene3D" id="3.30.390.50">
    <property type="entry name" value="CO dehydrogenase flavoprotein, C-terminal domain"/>
    <property type="match status" value="1"/>
</dbReference>
<dbReference type="InterPro" id="IPR036318">
    <property type="entry name" value="FAD-bd_PCMH-like_sf"/>
</dbReference>
<dbReference type="InterPro" id="IPR051312">
    <property type="entry name" value="Diverse_Substr_Oxidored"/>
</dbReference>